<proteinExistence type="predicted"/>
<gene>
    <name evidence="2" type="ORF">MNBD_GAMMA05-1129</name>
</gene>
<feature type="region of interest" description="Disordered" evidence="1">
    <location>
        <begin position="140"/>
        <end position="171"/>
    </location>
</feature>
<evidence type="ECO:0008006" key="3">
    <source>
        <dbReference type="Google" id="ProtNLM"/>
    </source>
</evidence>
<protein>
    <recommendedName>
        <fullName evidence="3">DUF2846 domain-containing protein</fullName>
    </recommendedName>
</protein>
<evidence type="ECO:0000313" key="2">
    <source>
        <dbReference type="EMBL" id="VAW53202.1"/>
    </source>
</evidence>
<organism evidence="2">
    <name type="scientific">hydrothermal vent metagenome</name>
    <dbReference type="NCBI Taxonomy" id="652676"/>
    <lineage>
        <taxon>unclassified sequences</taxon>
        <taxon>metagenomes</taxon>
        <taxon>ecological metagenomes</taxon>
    </lineage>
</organism>
<name>A0A3B0WQ72_9ZZZZ</name>
<dbReference type="AlphaFoldDB" id="A0A3B0WQ72"/>
<reference evidence="2" key="1">
    <citation type="submission" date="2018-06" db="EMBL/GenBank/DDBJ databases">
        <authorList>
            <person name="Zhirakovskaya E."/>
        </authorList>
    </citation>
    <scope>NUCLEOTIDE SEQUENCE</scope>
</reference>
<feature type="compositionally biased region" description="Basic and acidic residues" evidence="1">
    <location>
        <begin position="140"/>
        <end position="155"/>
    </location>
</feature>
<evidence type="ECO:0000256" key="1">
    <source>
        <dbReference type="SAM" id="MobiDB-lite"/>
    </source>
</evidence>
<dbReference type="EMBL" id="UOFE01000033">
    <property type="protein sequence ID" value="VAW53202.1"/>
    <property type="molecule type" value="Genomic_DNA"/>
</dbReference>
<accession>A0A3B0WQ72</accession>
<sequence length="171" mass="19352">MLTLFACSTTNQNNIFVPVATNEKKAVVYIYRPTKMTNATYSPDLLVNKEVKLSLKTGNKYLLNLPLGDTNFEIEPEKNYSGITQVTLSLKPNKRYYLRIDTSLKINNSITYETYQRGFSLVEIEEKNAVAEIAECCSKKTTEREKAKSTPDKTDSGNSFSVDKTQNPFSH</sequence>
<feature type="compositionally biased region" description="Polar residues" evidence="1">
    <location>
        <begin position="156"/>
        <end position="171"/>
    </location>
</feature>